<feature type="region of interest" description="Disordered" evidence="4">
    <location>
        <begin position="1"/>
        <end position="53"/>
    </location>
</feature>
<evidence type="ECO:0000256" key="2">
    <source>
        <dbReference type="ARBA" id="ARBA00022679"/>
    </source>
</evidence>
<dbReference type="PANTHER" id="PTHR11877:SF46">
    <property type="entry name" value="TYPE III POLYKETIDE SYNTHASE A"/>
    <property type="match status" value="1"/>
</dbReference>
<name>A0A7X6D161_9ACTN</name>
<keyword evidence="8" id="KW-1185">Reference proteome</keyword>
<dbReference type="Pfam" id="PF00195">
    <property type="entry name" value="Chal_sti_synt_N"/>
    <property type="match status" value="1"/>
</dbReference>
<dbReference type="PANTHER" id="PTHR11877">
    <property type="entry name" value="HYDROXYMETHYLGLUTARYL-COA SYNTHASE"/>
    <property type="match status" value="1"/>
</dbReference>
<dbReference type="AlphaFoldDB" id="A0A7X6D161"/>
<dbReference type="InterPro" id="IPR001099">
    <property type="entry name" value="Chalcone/stilbene_synt_N"/>
</dbReference>
<evidence type="ECO:0000259" key="5">
    <source>
        <dbReference type="Pfam" id="PF00195"/>
    </source>
</evidence>
<dbReference type="SUPFAM" id="SSF53901">
    <property type="entry name" value="Thiolase-like"/>
    <property type="match status" value="1"/>
</dbReference>
<keyword evidence="2" id="KW-0808">Transferase</keyword>
<comment type="caution">
    <text evidence="7">The sequence shown here is derived from an EMBL/GenBank/DDBJ whole genome shotgun (WGS) entry which is preliminary data.</text>
</comment>
<feature type="compositionally biased region" description="Low complexity" evidence="4">
    <location>
        <begin position="29"/>
        <end position="38"/>
    </location>
</feature>
<feature type="domain" description="Chalcone/stilbene synthase C-terminal" evidence="6">
    <location>
        <begin position="285"/>
        <end position="422"/>
    </location>
</feature>
<reference evidence="7 8" key="1">
    <citation type="submission" date="2020-03" db="EMBL/GenBank/DDBJ databases">
        <title>Draft genome of Streptomyces sp. ventii, isolated from the Axial Seamount in the Pacific Ocean, and resequencing of the two type strains Streptomyces lonarensis strain NCL 716 and Streptomyces bohaiensis strain 11A07.</title>
        <authorList>
            <person name="Loughran R.M."/>
            <person name="Pfannmuller K.M."/>
            <person name="Wasson B.J."/>
            <person name="Deadmond M.C."/>
            <person name="Paddock B.E."/>
            <person name="Koyack M.J."/>
            <person name="Gallegos D.A."/>
            <person name="Mitchell E.A."/>
            <person name="Ushijima B."/>
            <person name="Saw J.H."/>
            <person name="Mcphail K.L."/>
            <person name="Videau P."/>
        </authorList>
    </citation>
    <scope>NUCLEOTIDE SEQUENCE [LARGE SCALE GENOMIC DNA]</scope>
    <source>
        <strain evidence="7 8">NCL716</strain>
    </source>
</reference>
<protein>
    <submittedName>
        <fullName evidence="7">Type III polyketide synthase</fullName>
    </submittedName>
</protein>
<dbReference type="Gene3D" id="3.40.47.10">
    <property type="match status" value="2"/>
</dbReference>
<feature type="domain" description="Chalcone/stilbene synthase N-terminal" evidence="5">
    <location>
        <begin position="59"/>
        <end position="250"/>
    </location>
</feature>
<evidence type="ECO:0000259" key="6">
    <source>
        <dbReference type="Pfam" id="PF02797"/>
    </source>
</evidence>
<dbReference type="InterPro" id="IPR016039">
    <property type="entry name" value="Thiolase-like"/>
</dbReference>
<dbReference type="Pfam" id="PF02797">
    <property type="entry name" value="Chal_sti_synt_C"/>
    <property type="match status" value="1"/>
</dbReference>
<sequence length="432" mass="43644">MRAATRPAPAAGRPTSGPAAPGPTPPAAAAPEAAARPAALHRSAAEGAGTAVGAPGPGAVVAGVGIAVPRPVGQDELWEQRFRHHFGDSALARRIFASAGVRRRHTVVDLGAEDPADWSTADRMRRYAREAPALGHRAVTAALAEAGLTAADVGQLTVASCTGYDTPGLDIRLAGSLGMPVDAQRLLVGHMGCYAALPALGAAADHVAARGRPAVLLCLELPSLHLQPADSDTQQVVTHALFGDAAVALVLLPPGIGAAVAGPVPRPTAPAGAALELVDVVARTDPGTAELMTWQVTDLGFRMGLSPEVPAVLARHVRPVTEELLSRHGLAVGEVAGWAVHPGGPRILETVEGELALGPAALDDSRAVLAEYGNCSSPTVLLVLDRIRAGGAGPAGAPPPDGAPVVAMAFGPGLTLYAALFRVRRPAAHPAG</sequence>
<dbReference type="Proteomes" id="UP000578686">
    <property type="component" value="Unassembled WGS sequence"/>
</dbReference>
<gene>
    <name evidence="7" type="ORF">HCN56_12190</name>
</gene>
<evidence type="ECO:0000313" key="8">
    <source>
        <dbReference type="Proteomes" id="UP000578686"/>
    </source>
</evidence>
<organism evidence="7 8">
    <name type="scientific">Streptomyces lonarensis</name>
    <dbReference type="NCBI Taxonomy" id="700599"/>
    <lineage>
        <taxon>Bacteria</taxon>
        <taxon>Bacillati</taxon>
        <taxon>Actinomycetota</taxon>
        <taxon>Actinomycetes</taxon>
        <taxon>Kitasatosporales</taxon>
        <taxon>Streptomycetaceae</taxon>
        <taxon>Streptomyces</taxon>
    </lineage>
</organism>
<evidence type="ECO:0000256" key="4">
    <source>
        <dbReference type="SAM" id="MobiDB-lite"/>
    </source>
</evidence>
<proteinExistence type="inferred from homology"/>
<feature type="active site" description="Acyl-thioester intermediate" evidence="3">
    <location>
        <position position="193"/>
    </location>
</feature>
<dbReference type="InterPro" id="IPR011141">
    <property type="entry name" value="Polyketide_synthase_type-III"/>
</dbReference>
<evidence type="ECO:0000256" key="1">
    <source>
        <dbReference type="ARBA" id="ARBA00005531"/>
    </source>
</evidence>
<dbReference type="GO" id="GO:0030639">
    <property type="term" value="P:polyketide biosynthetic process"/>
    <property type="evidence" value="ECO:0007669"/>
    <property type="project" value="TreeGrafter"/>
</dbReference>
<dbReference type="GO" id="GO:0016747">
    <property type="term" value="F:acyltransferase activity, transferring groups other than amino-acyl groups"/>
    <property type="evidence" value="ECO:0007669"/>
    <property type="project" value="InterPro"/>
</dbReference>
<feature type="compositionally biased region" description="Low complexity" evidence="4">
    <location>
        <begin position="1"/>
        <end position="19"/>
    </location>
</feature>
<dbReference type="InterPro" id="IPR012328">
    <property type="entry name" value="Chalcone/stilbene_synt_C"/>
</dbReference>
<comment type="similarity">
    <text evidence="1">Belongs to the thiolase-like superfamily. Chalcone/stilbene synthases family.</text>
</comment>
<evidence type="ECO:0000313" key="7">
    <source>
        <dbReference type="EMBL" id="NJQ06321.1"/>
    </source>
</evidence>
<accession>A0A7X6D161</accession>
<dbReference type="PIRSF" id="PIRSF000451">
    <property type="entry name" value="PKS_III"/>
    <property type="match status" value="1"/>
</dbReference>
<evidence type="ECO:0000256" key="3">
    <source>
        <dbReference type="PIRSR" id="PIRSR000451-1"/>
    </source>
</evidence>
<dbReference type="EMBL" id="JAAVJD010000077">
    <property type="protein sequence ID" value="NJQ06321.1"/>
    <property type="molecule type" value="Genomic_DNA"/>
</dbReference>